<dbReference type="InterPro" id="IPR051531">
    <property type="entry name" value="N-acetyltransferase"/>
</dbReference>
<dbReference type="SUPFAM" id="SSF55729">
    <property type="entry name" value="Acyl-CoA N-acyltransferases (Nat)"/>
    <property type="match status" value="1"/>
</dbReference>
<evidence type="ECO:0000313" key="3">
    <source>
        <dbReference type="Proteomes" id="UP001151002"/>
    </source>
</evidence>
<dbReference type="Gene3D" id="3.40.630.30">
    <property type="match status" value="1"/>
</dbReference>
<dbReference type="PROSITE" id="PS51186">
    <property type="entry name" value="GNAT"/>
    <property type="match status" value="1"/>
</dbReference>
<accession>A0ABT4B773</accession>
<evidence type="ECO:0000313" key="2">
    <source>
        <dbReference type="EMBL" id="MCY1142356.1"/>
    </source>
</evidence>
<evidence type="ECO:0000259" key="1">
    <source>
        <dbReference type="PROSITE" id="PS51186"/>
    </source>
</evidence>
<proteinExistence type="predicted"/>
<dbReference type="RefSeq" id="WP_267566811.1">
    <property type="nucleotide sequence ID" value="NZ_JAPNTZ010000011.1"/>
</dbReference>
<dbReference type="InterPro" id="IPR000182">
    <property type="entry name" value="GNAT_dom"/>
</dbReference>
<organism evidence="2 3">
    <name type="scientific">Paractinoplanes pyxinae</name>
    <dbReference type="NCBI Taxonomy" id="2997416"/>
    <lineage>
        <taxon>Bacteria</taxon>
        <taxon>Bacillati</taxon>
        <taxon>Actinomycetota</taxon>
        <taxon>Actinomycetes</taxon>
        <taxon>Micromonosporales</taxon>
        <taxon>Micromonosporaceae</taxon>
        <taxon>Paractinoplanes</taxon>
    </lineage>
</organism>
<sequence>MTMRSRLTTNRLFLSPFTLDDVDELHAILADPRTNTIGSGPFTAIAQTEKWIRNRMAAERDHGLRWYAVRQKATDVLIGNCGLFRGRADAEIGYLIHRPWQGRGFASEAVAAVLDECRSAGIGPVWAIIRPHNTFSIRIAERAGLRLARIESDERGPLHYFVTSRANT</sequence>
<keyword evidence="3" id="KW-1185">Reference proteome</keyword>
<dbReference type="Proteomes" id="UP001151002">
    <property type="component" value="Unassembled WGS sequence"/>
</dbReference>
<comment type="caution">
    <text evidence="2">The sequence shown here is derived from an EMBL/GenBank/DDBJ whole genome shotgun (WGS) entry which is preliminary data.</text>
</comment>
<protein>
    <submittedName>
        <fullName evidence="2">GNAT family N-acetyltransferase</fullName>
    </submittedName>
</protein>
<dbReference type="EMBL" id="JAPNTZ010000011">
    <property type="protein sequence ID" value="MCY1142356.1"/>
    <property type="molecule type" value="Genomic_DNA"/>
</dbReference>
<dbReference type="Pfam" id="PF13302">
    <property type="entry name" value="Acetyltransf_3"/>
    <property type="match status" value="1"/>
</dbReference>
<dbReference type="InterPro" id="IPR016181">
    <property type="entry name" value="Acyl_CoA_acyltransferase"/>
</dbReference>
<name>A0ABT4B773_9ACTN</name>
<gene>
    <name evidence="2" type="ORF">OWR29_30535</name>
</gene>
<dbReference type="PANTHER" id="PTHR43792:SF1">
    <property type="entry name" value="N-ACETYLTRANSFERASE DOMAIN-CONTAINING PROTEIN"/>
    <property type="match status" value="1"/>
</dbReference>
<reference evidence="2" key="1">
    <citation type="submission" date="2022-11" db="EMBL/GenBank/DDBJ databases">
        <authorList>
            <person name="Somphong A."/>
            <person name="Phongsopitanun W."/>
        </authorList>
    </citation>
    <scope>NUCLEOTIDE SEQUENCE</scope>
    <source>
        <strain evidence="2">Pm04-4</strain>
    </source>
</reference>
<dbReference type="PANTHER" id="PTHR43792">
    <property type="entry name" value="GNAT FAMILY, PUTATIVE (AFU_ORTHOLOGUE AFUA_3G00765)-RELATED-RELATED"/>
    <property type="match status" value="1"/>
</dbReference>
<feature type="domain" description="N-acetyltransferase" evidence="1">
    <location>
        <begin position="12"/>
        <end position="167"/>
    </location>
</feature>